<name>A0A0C9SPY5_PLICR</name>
<dbReference type="HOGENOM" id="CLU_1366753_0_0_1"/>
<gene>
    <name evidence="1" type="ORF">PLICRDRAFT_33061</name>
</gene>
<dbReference type="AlphaFoldDB" id="A0A0C9SPY5"/>
<sequence length="200" mass="22543">MSIRSIDEHELGQVRTHKGQSRAADPAQLLSPKPIVVRVGLIFGENLKKLRTALPVPGKSLKEQVYVWVETLPRSARRSSPFGFLRLYVELRERVMISGGLAFCPSEEFDLLRCPGSPTAVPWEQVGQLVPRWCQMKDHNRARATRTQLWQLRFASCTAATPAVSRKSSHVRRRRRCHRPAALEEPVMAMPGIRLANAAC</sequence>
<evidence type="ECO:0000313" key="2">
    <source>
        <dbReference type="Proteomes" id="UP000053263"/>
    </source>
</evidence>
<accession>A0A0C9SPY5</accession>
<protein>
    <submittedName>
        <fullName evidence="1">Uncharacterized protein</fullName>
    </submittedName>
</protein>
<dbReference type="Proteomes" id="UP000053263">
    <property type="component" value="Unassembled WGS sequence"/>
</dbReference>
<organism evidence="1 2">
    <name type="scientific">Plicaturopsis crispa FD-325 SS-3</name>
    <dbReference type="NCBI Taxonomy" id="944288"/>
    <lineage>
        <taxon>Eukaryota</taxon>
        <taxon>Fungi</taxon>
        <taxon>Dikarya</taxon>
        <taxon>Basidiomycota</taxon>
        <taxon>Agaricomycotina</taxon>
        <taxon>Agaricomycetes</taxon>
        <taxon>Agaricomycetidae</taxon>
        <taxon>Amylocorticiales</taxon>
        <taxon>Amylocorticiaceae</taxon>
        <taxon>Plicatura</taxon>
        <taxon>Plicaturopsis crispa</taxon>
    </lineage>
</organism>
<keyword evidence="2" id="KW-1185">Reference proteome</keyword>
<dbReference type="EMBL" id="KN832582">
    <property type="protein sequence ID" value="KII83117.1"/>
    <property type="molecule type" value="Genomic_DNA"/>
</dbReference>
<evidence type="ECO:0000313" key="1">
    <source>
        <dbReference type="EMBL" id="KII83117.1"/>
    </source>
</evidence>
<proteinExistence type="predicted"/>
<reference evidence="1 2" key="1">
    <citation type="submission" date="2014-06" db="EMBL/GenBank/DDBJ databases">
        <title>Evolutionary Origins and Diversification of the Mycorrhizal Mutualists.</title>
        <authorList>
            <consortium name="DOE Joint Genome Institute"/>
            <consortium name="Mycorrhizal Genomics Consortium"/>
            <person name="Kohler A."/>
            <person name="Kuo A."/>
            <person name="Nagy L.G."/>
            <person name="Floudas D."/>
            <person name="Copeland A."/>
            <person name="Barry K.W."/>
            <person name="Cichocki N."/>
            <person name="Veneault-Fourrey C."/>
            <person name="LaButti K."/>
            <person name="Lindquist E.A."/>
            <person name="Lipzen A."/>
            <person name="Lundell T."/>
            <person name="Morin E."/>
            <person name="Murat C."/>
            <person name="Riley R."/>
            <person name="Ohm R."/>
            <person name="Sun H."/>
            <person name="Tunlid A."/>
            <person name="Henrissat B."/>
            <person name="Grigoriev I.V."/>
            <person name="Hibbett D.S."/>
            <person name="Martin F."/>
        </authorList>
    </citation>
    <scope>NUCLEOTIDE SEQUENCE [LARGE SCALE GENOMIC DNA]</scope>
    <source>
        <strain evidence="1 2">FD-325 SS-3</strain>
    </source>
</reference>